<feature type="compositionally biased region" description="Low complexity" evidence="4">
    <location>
        <begin position="314"/>
        <end position="324"/>
    </location>
</feature>
<organism evidence="6 7">
    <name type="scientific">Pristionchus mayeri</name>
    <dbReference type="NCBI Taxonomy" id="1317129"/>
    <lineage>
        <taxon>Eukaryota</taxon>
        <taxon>Metazoa</taxon>
        <taxon>Ecdysozoa</taxon>
        <taxon>Nematoda</taxon>
        <taxon>Chromadorea</taxon>
        <taxon>Rhabditida</taxon>
        <taxon>Rhabditina</taxon>
        <taxon>Diplogasteromorpha</taxon>
        <taxon>Diplogasteroidea</taxon>
        <taxon>Neodiplogasteridae</taxon>
        <taxon>Pristionchus</taxon>
    </lineage>
</organism>
<feature type="domain" description="Nucleoporin Nup159/Nup146 N-terminal" evidence="5">
    <location>
        <begin position="35"/>
        <end position="272"/>
    </location>
</feature>
<comment type="subcellular location">
    <subcellularLocation>
        <location evidence="1">Nucleus</location>
    </subcellularLocation>
</comment>
<dbReference type="EMBL" id="BTRK01000001">
    <property type="protein sequence ID" value="GMR30040.1"/>
    <property type="molecule type" value="Genomic_DNA"/>
</dbReference>
<dbReference type="GO" id="GO:0005634">
    <property type="term" value="C:nucleus"/>
    <property type="evidence" value="ECO:0007669"/>
    <property type="project" value="UniProtKB-SubCell"/>
</dbReference>
<evidence type="ECO:0000256" key="4">
    <source>
        <dbReference type="SAM" id="MobiDB-lite"/>
    </source>
</evidence>
<feature type="region of interest" description="Disordered" evidence="4">
    <location>
        <begin position="295"/>
        <end position="336"/>
    </location>
</feature>
<keyword evidence="7" id="KW-1185">Reference proteome</keyword>
<reference evidence="7" key="1">
    <citation type="submission" date="2022-10" db="EMBL/GenBank/DDBJ databases">
        <title>Genome assembly of Pristionchus species.</title>
        <authorList>
            <person name="Yoshida K."/>
            <person name="Sommer R.J."/>
        </authorList>
    </citation>
    <scope>NUCLEOTIDE SEQUENCE [LARGE SCALE GENOMIC DNA]</scope>
    <source>
        <strain evidence="7">RS5460</strain>
    </source>
</reference>
<proteinExistence type="predicted"/>
<comment type="caution">
    <text evidence="6">The sequence shown here is derived from an EMBL/GenBank/DDBJ whole genome shotgun (WGS) entry which is preliminary data.</text>
</comment>
<feature type="non-terminal residue" evidence="6">
    <location>
        <position position="1"/>
    </location>
</feature>
<name>A0AAN4Z2I4_9BILA</name>
<keyword evidence="2" id="KW-0813">Transport</keyword>
<keyword evidence="3" id="KW-0539">Nucleus</keyword>
<dbReference type="SUPFAM" id="SSF117289">
    <property type="entry name" value="Nucleoporin domain"/>
    <property type="match status" value="1"/>
</dbReference>
<dbReference type="InterPro" id="IPR039462">
    <property type="entry name" value="Nup159/Nup146_N"/>
</dbReference>
<evidence type="ECO:0000256" key="3">
    <source>
        <dbReference type="ARBA" id="ARBA00023242"/>
    </source>
</evidence>
<sequence length="588" mass="61623">AAAFSLDYQGHISPLSTVRVSADAGATARCFEWSPAAADTLVAAASDKSLVTVTVKAESSTPSSLVGERKLGAAVRAISWSRKGKQLVVGDDLGKVIQMKPELDIVRSTMPPDSCTIPNPAVVGLCWMTTTEFLVVYGNQAAKDVQATIMITKKDKPVTWTELPDLGYGSPQAQTAPALTALCLLEWNALLTTSSRSPDVSVVGKAAETWQVWVPDELHQAALPTNAATAETFPVGAELDFSASETLVLTADGTKRAPPSPIVCILTTDGLLMAYHAVLLRTGAVSMQIPRKAVNPSSVRVGAKPAGTGGQTVAAAPAAPGAPAAAPPPAPASTVQRSLFGAPTRATAAAAPAAIGRSPAAGSTARAARCCAHLLAQCETARTPDAAGSLFGAAPAAAPAATAAAAAKAAAAAAASAAAAADAAKAEKQRKLVEDRGKVNILLQEVQNEATALVDEMARMREITSATRPTIEQIEREMKVEETNKLHEINGYVREMEEEERRNERMLKTATIRVADRLRMVEEAGEGVGALATMRKDYDYDREESLSQLQRRVTSARTSMAEVQKELTRMRNAPESPQVLSIGCEMDV</sequence>
<gene>
    <name evidence="6" type="ORF">PMAYCL1PPCAC_00235</name>
</gene>
<dbReference type="AlphaFoldDB" id="A0AAN4Z2I4"/>
<accession>A0AAN4Z2I4</accession>
<evidence type="ECO:0000256" key="1">
    <source>
        <dbReference type="ARBA" id="ARBA00004123"/>
    </source>
</evidence>
<dbReference type="Proteomes" id="UP001328107">
    <property type="component" value="Unassembled WGS sequence"/>
</dbReference>
<evidence type="ECO:0000259" key="5">
    <source>
        <dbReference type="Pfam" id="PF16755"/>
    </source>
</evidence>
<evidence type="ECO:0000256" key="2">
    <source>
        <dbReference type="ARBA" id="ARBA00022448"/>
    </source>
</evidence>
<evidence type="ECO:0000313" key="6">
    <source>
        <dbReference type="EMBL" id="GMR30040.1"/>
    </source>
</evidence>
<protein>
    <recommendedName>
        <fullName evidence="5">Nucleoporin Nup159/Nup146 N-terminal domain-containing protein</fullName>
    </recommendedName>
</protein>
<evidence type="ECO:0000313" key="7">
    <source>
        <dbReference type="Proteomes" id="UP001328107"/>
    </source>
</evidence>
<dbReference type="Pfam" id="PF16755">
    <property type="entry name" value="Beta-prop_NUP159_NUP214"/>
    <property type="match status" value="1"/>
</dbReference>
<dbReference type="InterPro" id="IPR015943">
    <property type="entry name" value="WD40/YVTN_repeat-like_dom_sf"/>
</dbReference>
<dbReference type="Gene3D" id="2.130.10.10">
    <property type="entry name" value="YVTN repeat-like/Quinoprotein amine dehydrogenase"/>
    <property type="match status" value="1"/>
</dbReference>